<reference evidence="2" key="2">
    <citation type="journal article" date="2017" name="Nat. Plants">
        <title>The Aegilops tauschii genome reveals multiple impacts of transposons.</title>
        <authorList>
            <person name="Zhao G."/>
            <person name="Zou C."/>
            <person name="Li K."/>
            <person name="Wang K."/>
            <person name="Li T."/>
            <person name="Gao L."/>
            <person name="Zhang X."/>
            <person name="Wang H."/>
            <person name="Yang Z."/>
            <person name="Liu X."/>
            <person name="Jiang W."/>
            <person name="Mao L."/>
            <person name="Kong X."/>
            <person name="Jiao Y."/>
            <person name="Jia J."/>
        </authorList>
    </citation>
    <scope>NUCLEOTIDE SEQUENCE [LARGE SCALE GENOMIC DNA]</scope>
    <source>
        <strain evidence="2">cv. AL8/78</strain>
    </source>
</reference>
<dbReference type="Proteomes" id="UP000015105">
    <property type="component" value="Chromosome 6D"/>
</dbReference>
<dbReference type="EnsemblPlants" id="AET6Gv20803800.19">
    <property type="protein sequence ID" value="AET6Gv20803800.19"/>
    <property type="gene ID" value="AET6Gv20803800"/>
</dbReference>
<dbReference type="PANTHER" id="PTHR12792:SF0">
    <property type="entry name" value="SEPARIN"/>
    <property type="match status" value="1"/>
</dbReference>
<reference evidence="2" key="1">
    <citation type="journal article" date="2014" name="Science">
        <title>Ancient hybridizations among the ancestral genomes of bread wheat.</title>
        <authorList>
            <consortium name="International Wheat Genome Sequencing Consortium,"/>
            <person name="Marcussen T."/>
            <person name="Sandve S.R."/>
            <person name="Heier L."/>
            <person name="Spannagl M."/>
            <person name="Pfeifer M."/>
            <person name="Jakobsen K.S."/>
            <person name="Wulff B.B."/>
            <person name="Steuernagel B."/>
            <person name="Mayer K.F."/>
            <person name="Olsen O.A."/>
        </authorList>
    </citation>
    <scope>NUCLEOTIDE SEQUENCE [LARGE SCALE GENOMIC DNA]</scope>
    <source>
        <strain evidence="2">cv. AL8/78</strain>
    </source>
</reference>
<dbReference type="GO" id="GO:0072686">
    <property type="term" value="C:mitotic spindle"/>
    <property type="evidence" value="ECO:0007669"/>
    <property type="project" value="TreeGrafter"/>
</dbReference>
<dbReference type="InterPro" id="IPR005314">
    <property type="entry name" value="Peptidase_C50"/>
</dbReference>
<reference evidence="1" key="4">
    <citation type="submission" date="2019-03" db="UniProtKB">
        <authorList>
            <consortium name="EnsemblPlants"/>
        </authorList>
    </citation>
    <scope>IDENTIFICATION</scope>
</reference>
<accession>A0A453PPY4</accession>
<name>A0A453PPY4_AEGTS</name>
<dbReference type="Gramene" id="AET6Gv20803800.19">
    <property type="protein sequence ID" value="AET6Gv20803800.19"/>
    <property type="gene ID" value="AET6Gv20803800"/>
</dbReference>
<protein>
    <submittedName>
        <fullName evidence="1">Uncharacterized protein</fullName>
    </submittedName>
</protein>
<dbReference type="GO" id="GO:0006508">
    <property type="term" value="P:proteolysis"/>
    <property type="evidence" value="ECO:0007669"/>
    <property type="project" value="InterPro"/>
</dbReference>
<keyword evidence="2" id="KW-1185">Reference proteome</keyword>
<organism evidence="1 2">
    <name type="scientific">Aegilops tauschii subsp. strangulata</name>
    <name type="common">Goatgrass</name>
    <dbReference type="NCBI Taxonomy" id="200361"/>
    <lineage>
        <taxon>Eukaryota</taxon>
        <taxon>Viridiplantae</taxon>
        <taxon>Streptophyta</taxon>
        <taxon>Embryophyta</taxon>
        <taxon>Tracheophyta</taxon>
        <taxon>Spermatophyta</taxon>
        <taxon>Magnoliopsida</taxon>
        <taxon>Liliopsida</taxon>
        <taxon>Poales</taxon>
        <taxon>Poaceae</taxon>
        <taxon>BOP clade</taxon>
        <taxon>Pooideae</taxon>
        <taxon>Triticodae</taxon>
        <taxon>Triticeae</taxon>
        <taxon>Triticinae</taxon>
        <taxon>Aegilops</taxon>
    </lineage>
</organism>
<reference evidence="1" key="5">
    <citation type="journal article" date="2021" name="G3 (Bethesda)">
        <title>Aegilops tauschii genome assembly Aet v5.0 features greater sequence contiguity and improved annotation.</title>
        <authorList>
            <person name="Wang L."/>
            <person name="Zhu T."/>
            <person name="Rodriguez J.C."/>
            <person name="Deal K.R."/>
            <person name="Dubcovsky J."/>
            <person name="McGuire P.E."/>
            <person name="Lux T."/>
            <person name="Spannagl M."/>
            <person name="Mayer K.F.X."/>
            <person name="Baldrich P."/>
            <person name="Meyers B.C."/>
            <person name="Huo N."/>
            <person name="Gu Y.Q."/>
            <person name="Zhou H."/>
            <person name="Devos K.M."/>
            <person name="Bennetzen J.L."/>
            <person name="Unver T."/>
            <person name="Budak H."/>
            <person name="Gulick P.J."/>
            <person name="Galiba G."/>
            <person name="Kalapos B."/>
            <person name="Nelson D.R."/>
            <person name="Li P."/>
            <person name="You F.M."/>
            <person name="Luo M.C."/>
            <person name="Dvorak J."/>
        </authorList>
    </citation>
    <scope>NUCLEOTIDE SEQUENCE [LARGE SCALE GENOMIC DNA]</scope>
    <source>
        <strain evidence="1">cv. AL8/78</strain>
    </source>
</reference>
<dbReference type="GO" id="GO:0005634">
    <property type="term" value="C:nucleus"/>
    <property type="evidence" value="ECO:0007669"/>
    <property type="project" value="InterPro"/>
</dbReference>
<dbReference type="PANTHER" id="PTHR12792">
    <property type="entry name" value="EXTRA SPINDLE POLES 1-RELATED"/>
    <property type="match status" value="1"/>
</dbReference>
<evidence type="ECO:0000313" key="2">
    <source>
        <dbReference type="Proteomes" id="UP000015105"/>
    </source>
</evidence>
<reference evidence="1" key="3">
    <citation type="journal article" date="2017" name="Nature">
        <title>Genome sequence of the progenitor of the wheat D genome Aegilops tauschii.</title>
        <authorList>
            <person name="Luo M.C."/>
            <person name="Gu Y.Q."/>
            <person name="Puiu D."/>
            <person name="Wang H."/>
            <person name="Twardziok S.O."/>
            <person name="Deal K.R."/>
            <person name="Huo N."/>
            <person name="Zhu T."/>
            <person name="Wang L."/>
            <person name="Wang Y."/>
            <person name="McGuire P.E."/>
            <person name="Liu S."/>
            <person name="Long H."/>
            <person name="Ramasamy R.K."/>
            <person name="Rodriguez J.C."/>
            <person name="Van S.L."/>
            <person name="Yuan L."/>
            <person name="Wang Z."/>
            <person name="Xia Z."/>
            <person name="Xiao L."/>
            <person name="Anderson O.D."/>
            <person name="Ouyang S."/>
            <person name="Liang Y."/>
            <person name="Zimin A.V."/>
            <person name="Pertea G."/>
            <person name="Qi P."/>
            <person name="Bennetzen J.L."/>
            <person name="Dai X."/>
            <person name="Dawson M.W."/>
            <person name="Muller H.G."/>
            <person name="Kugler K."/>
            <person name="Rivarola-Duarte L."/>
            <person name="Spannagl M."/>
            <person name="Mayer K.F.X."/>
            <person name="Lu F.H."/>
            <person name="Bevan M.W."/>
            <person name="Leroy P."/>
            <person name="Li P."/>
            <person name="You F.M."/>
            <person name="Sun Q."/>
            <person name="Liu Z."/>
            <person name="Lyons E."/>
            <person name="Wicker T."/>
            <person name="Salzberg S.L."/>
            <person name="Devos K.M."/>
            <person name="Dvorak J."/>
        </authorList>
    </citation>
    <scope>NUCLEOTIDE SEQUENCE [LARGE SCALE GENOMIC DNA]</scope>
    <source>
        <strain evidence="1">cv. AL8/78</strain>
    </source>
</reference>
<proteinExistence type="predicted"/>
<evidence type="ECO:0000313" key="1">
    <source>
        <dbReference type="EnsemblPlants" id="AET6Gv20803800.19"/>
    </source>
</evidence>
<dbReference type="GO" id="GO:0005737">
    <property type="term" value="C:cytoplasm"/>
    <property type="evidence" value="ECO:0007669"/>
    <property type="project" value="TreeGrafter"/>
</dbReference>
<dbReference type="GO" id="GO:0004197">
    <property type="term" value="F:cysteine-type endopeptidase activity"/>
    <property type="evidence" value="ECO:0007669"/>
    <property type="project" value="InterPro"/>
</dbReference>
<dbReference type="AlphaFoldDB" id="A0A453PPY4"/>
<sequence>QATWAQIRLSYCRLSTRTEGHIIIEDLPKDTLKDIITDAFARIDKMVNTLHRCGSKVIRDIVVKSLSELLAHGDTSDYHKSYSVLIESWVKITLKDFANDQNMDSAPLLYHSLMGYPSPLPKKLIGSILEQELLKYGEMESRATMLCGNMQIRIIDILLNELYCSKEYYLDRSKVLVRKAHALRSSGVQNISRCLESLSEAISLLRSILLDSSRGNAIVMHELAIAYCLHAHCAQEANRGGKVIFDDARSAVGLWSKMGTSHHSSPGVIFQQPSETLVPLLCSLVDLLAMKVSQS</sequence>
<dbReference type="GO" id="GO:0051307">
    <property type="term" value="P:meiotic chromosome separation"/>
    <property type="evidence" value="ECO:0007669"/>
    <property type="project" value="TreeGrafter"/>
</dbReference>